<name>A0A9D9GZZ2_9BACT</name>
<comment type="caution">
    <text evidence="2">The sequence shown here is derived from an EMBL/GenBank/DDBJ whole genome shotgun (WGS) entry which is preliminary data.</text>
</comment>
<sequence length="142" mass="15772">MGDAQKQLTRMKQMQSMNMKALQSYAMKGASAAMNQSIFDLQNSGLSEAQMSSQMMSINSAFTMKQQDIALQFSQMQSQQDMAMQEFEEAQLEPLKNMEESLQVEKASIESQLKLVEGQEKAAGEMEKASSKDFVPEYTGGG</sequence>
<evidence type="ECO:0000256" key="1">
    <source>
        <dbReference type="SAM" id="MobiDB-lite"/>
    </source>
</evidence>
<feature type="region of interest" description="Disordered" evidence="1">
    <location>
        <begin position="120"/>
        <end position="142"/>
    </location>
</feature>
<evidence type="ECO:0000313" key="3">
    <source>
        <dbReference type="Proteomes" id="UP000823632"/>
    </source>
</evidence>
<reference evidence="2" key="1">
    <citation type="submission" date="2020-10" db="EMBL/GenBank/DDBJ databases">
        <authorList>
            <person name="Gilroy R."/>
        </authorList>
    </citation>
    <scope>NUCLEOTIDE SEQUENCE</scope>
    <source>
        <strain evidence="2">10192</strain>
    </source>
</reference>
<protein>
    <submittedName>
        <fullName evidence="2">Uncharacterized protein</fullName>
    </submittedName>
</protein>
<gene>
    <name evidence="2" type="ORF">IAC76_07780</name>
</gene>
<reference evidence="2" key="2">
    <citation type="journal article" date="2021" name="PeerJ">
        <title>Extensive microbial diversity within the chicken gut microbiome revealed by metagenomics and culture.</title>
        <authorList>
            <person name="Gilroy R."/>
            <person name="Ravi A."/>
            <person name="Getino M."/>
            <person name="Pursley I."/>
            <person name="Horton D.L."/>
            <person name="Alikhan N.F."/>
            <person name="Baker D."/>
            <person name="Gharbi K."/>
            <person name="Hall N."/>
            <person name="Watson M."/>
            <person name="Adriaenssens E.M."/>
            <person name="Foster-Nyarko E."/>
            <person name="Jarju S."/>
            <person name="Secka A."/>
            <person name="Antonio M."/>
            <person name="Oren A."/>
            <person name="Chaudhuri R.R."/>
            <person name="La Ragione R."/>
            <person name="Hildebrand F."/>
            <person name="Pallen M.J."/>
        </authorList>
    </citation>
    <scope>NUCLEOTIDE SEQUENCE</scope>
    <source>
        <strain evidence="2">10192</strain>
    </source>
</reference>
<organism evidence="2 3">
    <name type="scientific">Candidatus Scatousia excrementipullorum</name>
    <dbReference type="NCBI Taxonomy" id="2840936"/>
    <lineage>
        <taxon>Bacteria</taxon>
        <taxon>Candidatus Scatousia</taxon>
    </lineage>
</organism>
<dbReference type="EMBL" id="JADIND010000172">
    <property type="protein sequence ID" value="MBO8431271.1"/>
    <property type="molecule type" value="Genomic_DNA"/>
</dbReference>
<dbReference type="AlphaFoldDB" id="A0A9D9GZZ2"/>
<evidence type="ECO:0000313" key="2">
    <source>
        <dbReference type="EMBL" id="MBO8431271.1"/>
    </source>
</evidence>
<feature type="compositionally biased region" description="Basic and acidic residues" evidence="1">
    <location>
        <begin position="120"/>
        <end position="135"/>
    </location>
</feature>
<accession>A0A9D9GZZ2</accession>
<proteinExistence type="predicted"/>
<dbReference type="Proteomes" id="UP000823632">
    <property type="component" value="Unassembled WGS sequence"/>
</dbReference>